<protein>
    <submittedName>
        <fullName evidence="1">Integrase</fullName>
    </submittedName>
</protein>
<sequence length="669" mass="74334">MNMSASFARKRKSMAAVACAVGALSDNWLVNRATLVSRAKSAVPFTGVSWDSPIWDVSEAYQHRTRGYKADRPAQRLLFTQHGCRPRAPGAPLGGSFGDVVKSLVCLRHSQRGQSANSHMVFVRATRYVFDALVDRDHDIGELTADHLDAAAATLFERERESSAYKVVGHIEEFADALDRNGLCRIRLDWRCRRKTRPRSMTPDRIDAEAKETRPRNRLPDEEAIHAIGYLYQQIPRGASPHDPVSADRIMILIATVMVCTGLRIGEMLTLPEKPISLAEDGSKMLRYARLKGRADGVAVEWESKPLLTETEQVVETALVELHEATEGARQVARSFNASGELLDIPLPVEIDGGSLPAILGLRSKNVAQFLKARNIAYDVVAKRIRVNRDALLRGLRGDHWTLPTIPGSSNSGLRLHEALCVAYTNQMHRGTRSTLTYAARPITYQNVRDFLGSIFDRHAIVDGHGGRINVRSHGFRHFLNHLLDEGGAPDLVQTKWFGRKHAADTKAYQHLTPGQKAAKVVADIMDGQVGGAVAEMVKVLPVGVAHTFLAARIHAVHDVGPGMCIHDFQMSPCPRHLQCTVNCDEYIWLRHDVSGADELKRQAAVAYLSLQNAQIQIDRKALVEPDWLRHLRIRYDQLMTQLATLDFDETDLVRCIDEGGCNAEGDPR</sequence>
<dbReference type="Proteomes" id="UP001558850">
    <property type="component" value="Unassembled WGS sequence"/>
</dbReference>
<keyword evidence="2" id="KW-1185">Reference proteome</keyword>
<comment type="caution">
    <text evidence="1">The sequence shown here is derived from an EMBL/GenBank/DDBJ whole genome shotgun (WGS) entry which is preliminary data.</text>
</comment>
<proteinExistence type="predicted"/>
<evidence type="ECO:0000313" key="1">
    <source>
        <dbReference type="EMBL" id="MEX3935749.1"/>
    </source>
</evidence>
<accession>A0ACC6U859</accession>
<name>A0ACC6U859_9BURK</name>
<evidence type="ECO:0000313" key="2">
    <source>
        <dbReference type="Proteomes" id="UP001558850"/>
    </source>
</evidence>
<reference evidence="1" key="1">
    <citation type="submission" date="2024-07" db="EMBL/GenBank/DDBJ databases">
        <title>A survey of Mimosa microsymbionts across Brazilian biomes reveals a high diversity of Paraburkholderia nodulating endemic species, but also that Cupriavidus is common as a symbiont of widespread species.</title>
        <authorList>
            <person name="Rouws L."/>
            <person name="Barauna A."/>
            <person name="Beukes C."/>
            <person name="Rouws J.R.C."/>
            <person name="De Faria S.M."/>
            <person name="Gross E."/>
            <person name="Bueno Dos Reis Junior F."/>
            <person name="Simon M.F."/>
            <person name="Maluk M."/>
            <person name="Odee D.W."/>
            <person name="Kenicer G."/>
            <person name="Young J.P.W."/>
            <person name="Reis V.M."/>
            <person name="Zilli J."/>
            <person name="James E.K."/>
        </authorList>
    </citation>
    <scope>NUCLEOTIDE SEQUENCE</scope>
    <source>
        <strain evidence="1">EG181B</strain>
    </source>
</reference>
<organism evidence="1 2">
    <name type="scientific">Paraburkholderia phymatum</name>
    <dbReference type="NCBI Taxonomy" id="148447"/>
    <lineage>
        <taxon>Bacteria</taxon>
        <taxon>Pseudomonadati</taxon>
        <taxon>Pseudomonadota</taxon>
        <taxon>Betaproteobacteria</taxon>
        <taxon>Burkholderiales</taxon>
        <taxon>Burkholderiaceae</taxon>
        <taxon>Paraburkholderia</taxon>
    </lineage>
</organism>
<gene>
    <name evidence="1" type="ORF">AB4Y32_28775</name>
</gene>
<dbReference type="EMBL" id="JBFRCH010000023">
    <property type="protein sequence ID" value="MEX3935749.1"/>
    <property type="molecule type" value="Genomic_DNA"/>
</dbReference>